<evidence type="ECO:0000313" key="3">
    <source>
        <dbReference type="EMBL" id="QHA00265.1"/>
    </source>
</evidence>
<dbReference type="NCBIfam" id="NF008750">
    <property type="entry name" value="PRK11784.1-2"/>
    <property type="match status" value="1"/>
</dbReference>
<dbReference type="Pfam" id="PF26341">
    <property type="entry name" value="AAA_SelU"/>
    <property type="match status" value="1"/>
</dbReference>
<keyword evidence="1" id="KW-0711">Selenium</keyword>
<dbReference type="Proteomes" id="UP000430508">
    <property type="component" value="Chromosome"/>
</dbReference>
<dbReference type="AlphaFoldDB" id="A0A857DIU8"/>
<evidence type="ECO:0000259" key="2">
    <source>
        <dbReference type="PROSITE" id="PS50206"/>
    </source>
</evidence>
<proteinExistence type="predicted"/>
<dbReference type="InterPro" id="IPR001763">
    <property type="entry name" value="Rhodanese-like_dom"/>
</dbReference>
<dbReference type="EMBL" id="CP046996">
    <property type="protein sequence ID" value="QHA00265.1"/>
    <property type="molecule type" value="Genomic_DNA"/>
</dbReference>
<dbReference type="InterPro" id="IPR036873">
    <property type="entry name" value="Rhodanese-like_dom_sf"/>
</dbReference>
<dbReference type="InterPro" id="IPR017582">
    <property type="entry name" value="SelU"/>
</dbReference>
<organism evidence="3 4">
    <name type="scientific">Dehalobacter restrictus</name>
    <dbReference type="NCBI Taxonomy" id="55583"/>
    <lineage>
        <taxon>Bacteria</taxon>
        <taxon>Bacillati</taxon>
        <taxon>Bacillota</taxon>
        <taxon>Clostridia</taxon>
        <taxon>Eubacteriales</taxon>
        <taxon>Desulfitobacteriaceae</taxon>
        <taxon>Dehalobacter</taxon>
    </lineage>
</organism>
<protein>
    <submittedName>
        <fullName evidence="3">tRNA 2-selenouridine(34) synthase MnmH</fullName>
    </submittedName>
</protein>
<evidence type="ECO:0000256" key="1">
    <source>
        <dbReference type="ARBA" id="ARBA00023266"/>
    </source>
</evidence>
<dbReference type="NCBIfam" id="TIGR03167">
    <property type="entry name" value="tRNA_sel_U_synt"/>
    <property type="match status" value="1"/>
</dbReference>
<dbReference type="PANTHER" id="PTHR30401:SF0">
    <property type="entry name" value="TRNA 2-SELENOURIDINE SYNTHASE"/>
    <property type="match status" value="1"/>
</dbReference>
<dbReference type="GO" id="GO:0002098">
    <property type="term" value="P:tRNA wobble uridine modification"/>
    <property type="evidence" value="ECO:0007669"/>
    <property type="project" value="InterPro"/>
</dbReference>
<dbReference type="Gene3D" id="3.40.50.300">
    <property type="entry name" value="P-loop containing nucleotide triphosphate hydrolases"/>
    <property type="match status" value="1"/>
</dbReference>
<dbReference type="SUPFAM" id="SSF52821">
    <property type="entry name" value="Rhodanese/Cell cycle control phosphatase"/>
    <property type="match status" value="1"/>
</dbReference>
<dbReference type="PANTHER" id="PTHR30401">
    <property type="entry name" value="TRNA 2-SELENOURIDINE SYNTHASE"/>
    <property type="match status" value="1"/>
</dbReference>
<dbReference type="Pfam" id="PF00581">
    <property type="entry name" value="Rhodanese"/>
    <property type="match status" value="1"/>
</dbReference>
<name>A0A857DIU8_9FIRM</name>
<dbReference type="GO" id="GO:0043828">
    <property type="term" value="F:tRNA 2-selenouridine synthase activity"/>
    <property type="evidence" value="ECO:0007669"/>
    <property type="project" value="InterPro"/>
</dbReference>
<gene>
    <name evidence="3" type="primary">mnmH</name>
    <name evidence="3" type="ORF">GQ588_06260</name>
</gene>
<dbReference type="PROSITE" id="PS50206">
    <property type="entry name" value="RHODANESE_3"/>
    <property type="match status" value="1"/>
</dbReference>
<sequence length="347" mass="39575">MLREISIDECSELSDALYIDVRSKNEFEEGTIPGAVNIPIFNNEERAVIGTIYTKESPQKARDIGLEIVSRKLPDLYKQVEEAAGKRPILLFCWRGGMRSKSLAAVLDLMGLPVFRLIGGYKAYRHSIVSFFETGFHHQVVVLKGNTGTGKTELLKKLKGEGYPVIDLEGLSNNRGSVFGCIGLGAQPTQKTFESLLYEEIHRYNQDLYLVMECESRRIGKITLPDAVFKAMQQGTSVLVYDSLDNRAKRLMLEYTDNPGITEELKTALDRLTKRLGRKKIDQLYDSLQKQAYEDFARYLIMEYYDQLYGYPNQESEDYALCISQESMLLSLEILKQFLNDRFAYGN</sequence>
<accession>A0A857DIU8</accession>
<dbReference type="InterPro" id="IPR027417">
    <property type="entry name" value="P-loop_NTPase"/>
</dbReference>
<evidence type="ECO:0000313" key="4">
    <source>
        <dbReference type="Proteomes" id="UP000430508"/>
    </source>
</evidence>
<dbReference type="RefSeq" id="WP_019226766.1">
    <property type="nucleotide sequence ID" value="NZ_CP046996.1"/>
</dbReference>
<dbReference type="InterPro" id="IPR058840">
    <property type="entry name" value="AAA_SelU"/>
</dbReference>
<dbReference type="SMART" id="SM00450">
    <property type="entry name" value="RHOD"/>
    <property type="match status" value="1"/>
</dbReference>
<dbReference type="SUPFAM" id="SSF52540">
    <property type="entry name" value="P-loop containing nucleoside triphosphate hydrolases"/>
    <property type="match status" value="1"/>
</dbReference>
<reference evidence="3 4" key="1">
    <citation type="submission" date="2019-12" db="EMBL/GenBank/DDBJ databases">
        <title>Sequence classification of anaerobic respiratory reductive dehalogenases: First we see many, then we see few.</title>
        <authorList>
            <person name="Molenda O."/>
            <person name="Puentes Jacome L.A."/>
            <person name="Cao X."/>
            <person name="Nesbo C.L."/>
            <person name="Tang S."/>
            <person name="Morson N."/>
            <person name="Patron J."/>
            <person name="Lomheim L."/>
            <person name="Wishart D.S."/>
            <person name="Edwards E.A."/>
        </authorList>
    </citation>
    <scope>NUCLEOTIDE SEQUENCE [LARGE SCALE GENOMIC DNA]</scope>
    <source>
        <strain evidence="3 4">12DCA</strain>
    </source>
</reference>
<dbReference type="Gene3D" id="3.40.250.10">
    <property type="entry name" value="Rhodanese-like domain"/>
    <property type="match status" value="1"/>
</dbReference>
<dbReference type="NCBIfam" id="NF008752">
    <property type="entry name" value="PRK11784.1-4"/>
    <property type="match status" value="1"/>
</dbReference>
<feature type="domain" description="Rhodanese" evidence="2">
    <location>
        <begin position="12"/>
        <end position="129"/>
    </location>
</feature>